<accession>A0A2U2BY97</accession>
<dbReference type="Proteomes" id="UP000245014">
    <property type="component" value="Unassembled WGS sequence"/>
</dbReference>
<dbReference type="Pfam" id="PF01906">
    <property type="entry name" value="YbjQ_1"/>
    <property type="match status" value="1"/>
</dbReference>
<evidence type="ECO:0000313" key="2">
    <source>
        <dbReference type="EMBL" id="PWE19421.1"/>
    </source>
</evidence>
<reference evidence="2 3" key="1">
    <citation type="submission" date="2018-05" db="EMBL/GenBank/DDBJ databases">
        <title>Antimicrobial susceptibility testing and genomic analysis of Arcobacter skirrowii strains and one Arcobacter butzleri isolated from German poultry farms.</title>
        <authorList>
            <person name="Haenel I."/>
            <person name="Hotzel H."/>
            <person name="Tomaso H."/>
            <person name="Busch A."/>
        </authorList>
    </citation>
    <scope>NUCLEOTIDE SEQUENCE [LARGE SCALE GENOMIC DNA]</scope>
    <source>
        <strain evidence="3">v</strain>
    </source>
</reference>
<dbReference type="PANTHER" id="PTHR34068">
    <property type="entry name" value="UPF0145 PROTEIN YBJQ"/>
    <property type="match status" value="1"/>
</dbReference>
<dbReference type="InterPro" id="IPR035439">
    <property type="entry name" value="UPF0145_dom_sf"/>
</dbReference>
<sequence length="178" mass="19825">MARCKECNEIYSEFYLVNGTCDDCITGKTQENEEKKISALEPSEQKKYLSEKTKKESLKNIILSTETNIDIKIDKRIKIVSAQCVLGISIFKDMFTAIRDITGGRVKSLEDGLKEATNNVLEELRQKAYENGGDAVVGIKIEHTYNNINDGSIVSVFATGTIVKLNVNIETVKYSVSS</sequence>
<dbReference type="AlphaFoldDB" id="A0A2U2BY97"/>
<dbReference type="SUPFAM" id="SSF117782">
    <property type="entry name" value="YbjQ-like"/>
    <property type="match status" value="1"/>
</dbReference>
<evidence type="ECO:0000256" key="1">
    <source>
        <dbReference type="ARBA" id="ARBA00010751"/>
    </source>
</evidence>
<dbReference type="EMBL" id="QEYI01000015">
    <property type="protein sequence ID" value="PWE19421.1"/>
    <property type="molecule type" value="Genomic_DNA"/>
</dbReference>
<protein>
    <recommendedName>
        <fullName evidence="4">YbjQ family protein</fullName>
    </recommendedName>
</protein>
<organism evidence="2 3">
    <name type="scientific">Aliarcobacter skirrowii</name>
    <dbReference type="NCBI Taxonomy" id="28200"/>
    <lineage>
        <taxon>Bacteria</taxon>
        <taxon>Pseudomonadati</taxon>
        <taxon>Campylobacterota</taxon>
        <taxon>Epsilonproteobacteria</taxon>
        <taxon>Campylobacterales</taxon>
        <taxon>Arcobacteraceae</taxon>
        <taxon>Aliarcobacter</taxon>
    </lineage>
</organism>
<evidence type="ECO:0008006" key="4">
    <source>
        <dbReference type="Google" id="ProtNLM"/>
    </source>
</evidence>
<proteinExistence type="inferred from homology"/>
<comment type="similarity">
    <text evidence="1">Belongs to the UPF0145 family.</text>
</comment>
<dbReference type="PANTHER" id="PTHR34068:SF1">
    <property type="entry name" value="UPF0145 PROTEIN YBJQ"/>
    <property type="match status" value="1"/>
</dbReference>
<gene>
    <name evidence="2" type="ORF">DF188_09890</name>
</gene>
<comment type="caution">
    <text evidence="2">The sequence shown here is derived from an EMBL/GenBank/DDBJ whole genome shotgun (WGS) entry which is preliminary data.</text>
</comment>
<dbReference type="RefSeq" id="WP_076605231.1">
    <property type="nucleotide sequence ID" value="NZ_JAUQUL010000014.1"/>
</dbReference>
<name>A0A2U2BY97_9BACT</name>
<evidence type="ECO:0000313" key="3">
    <source>
        <dbReference type="Proteomes" id="UP000245014"/>
    </source>
</evidence>
<dbReference type="Gene3D" id="3.30.110.70">
    <property type="entry name" value="Hypothetical protein apc22750. Chain B"/>
    <property type="match status" value="1"/>
</dbReference>
<dbReference type="InterPro" id="IPR002765">
    <property type="entry name" value="UPF0145_YbjQ-like"/>
</dbReference>